<organism evidence="2 3">
    <name type="scientific">Halorubellus litoreus</name>
    <dbReference type="NCBI Taxonomy" id="755308"/>
    <lineage>
        <taxon>Archaea</taxon>
        <taxon>Methanobacteriati</taxon>
        <taxon>Methanobacteriota</taxon>
        <taxon>Stenosarchaea group</taxon>
        <taxon>Halobacteria</taxon>
        <taxon>Halobacteriales</taxon>
        <taxon>Halorubellaceae</taxon>
        <taxon>Halorubellus</taxon>
    </lineage>
</organism>
<dbReference type="AlphaFoldDB" id="A0ABD5VDX6"/>
<dbReference type="EMBL" id="JBHSXN010000002">
    <property type="protein sequence ID" value="MFC6953286.1"/>
    <property type="molecule type" value="Genomic_DNA"/>
</dbReference>
<protein>
    <submittedName>
        <fullName evidence="2">Carboxymuconolactone decarboxylase family protein</fullName>
    </submittedName>
</protein>
<accession>A0ABD5VDX6</accession>
<keyword evidence="3" id="KW-1185">Reference proteome</keyword>
<dbReference type="Pfam" id="PF02627">
    <property type="entry name" value="CMD"/>
    <property type="match status" value="1"/>
</dbReference>
<name>A0ABD5VDX6_9EURY</name>
<dbReference type="NCBIfam" id="TIGR00778">
    <property type="entry name" value="ahpD_dom"/>
    <property type="match status" value="1"/>
</dbReference>
<proteinExistence type="predicted"/>
<evidence type="ECO:0000259" key="1">
    <source>
        <dbReference type="Pfam" id="PF02627"/>
    </source>
</evidence>
<evidence type="ECO:0000313" key="2">
    <source>
        <dbReference type="EMBL" id="MFC6953286.1"/>
    </source>
</evidence>
<dbReference type="InterPro" id="IPR004675">
    <property type="entry name" value="AhpD_core"/>
</dbReference>
<comment type="caution">
    <text evidence="2">The sequence shown here is derived from an EMBL/GenBank/DDBJ whole genome shotgun (WGS) entry which is preliminary data.</text>
</comment>
<reference evidence="2 3" key="1">
    <citation type="journal article" date="2019" name="Int. J. Syst. Evol. Microbiol.">
        <title>The Global Catalogue of Microorganisms (GCM) 10K type strain sequencing project: providing services to taxonomists for standard genome sequencing and annotation.</title>
        <authorList>
            <consortium name="The Broad Institute Genomics Platform"/>
            <consortium name="The Broad Institute Genome Sequencing Center for Infectious Disease"/>
            <person name="Wu L."/>
            <person name="Ma J."/>
        </authorList>
    </citation>
    <scope>NUCLEOTIDE SEQUENCE [LARGE SCALE GENOMIC DNA]</scope>
    <source>
        <strain evidence="2 3">GX26</strain>
    </source>
</reference>
<dbReference type="Proteomes" id="UP001596395">
    <property type="component" value="Unassembled WGS sequence"/>
</dbReference>
<dbReference type="RefSeq" id="WP_336350247.1">
    <property type="nucleotide sequence ID" value="NZ_JAZAQL010000002.1"/>
</dbReference>
<feature type="domain" description="Carboxymuconolactone decarboxylase-like" evidence="1">
    <location>
        <begin position="24"/>
        <end position="102"/>
    </location>
</feature>
<gene>
    <name evidence="2" type="ORF">ACFQGB_10465</name>
</gene>
<sequence>MVSAQTRAEVEEHLGQVPSFIEALPEAAADHGWGMMRDFQLGETELSGREKALVGLGAAAAIQCPYCIHFHKAESTMEGASDAELTEAVGIASGVRYFSTVLHGSEIDLDAFERETEQIVEHVEGQQAAPGDD</sequence>
<dbReference type="InterPro" id="IPR003779">
    <property type="entry name" value="CMD-like"/>
</dbReference>
<dbReference type="InterPro" id="IPR029032">
    <property type="entry name" value="AhpD-like"/>
</dbReference>
<dbReference type="SUPFAM" id="SSF69118">
    <property type="entry name" value="AhpD-like"/>
    <property type="match status" value="1"/>
</dbReference>
<evidence type="ECO:0000313" key="3">
    <source>
        <dbReference type="Proteomes" id="UP001596395"/>
    </source>
</evidence>
<dbReference type="Gene3D" id="1.20.1290.10">
    <property type="entry name" value="AhpD-like"/>
    <property type="match status" value="1"/>
</dbReference>